<accession>A0A3T1D7M2</accession>
<dbReference type="EMBL" id="AP019400">
    <property type="protein sequence ID" value="BBI34049.1"/>
    <property type="molecule type" value="Genomic_DNA"/>
</dbReference>
<keyword evidence="1" id="KW-0472">Membrane</keyword>
<proteinExistence type="predicted"/>
<keyword evidence="1" id="KW-0812">Transmembrane</keyword>
<evidence type="ECO:0000256" key="1">
    <source>
        <dbReference type="SAM" id="Phobius"/>
    </source>
</evidence>
<sequence length="174" mass="19910">MSSIFSVMIITLFLLIPVVLTYIIYSLIKKRQKKSVTLVISLCLGIVIVFLVLYLAPTRLKLQSSDSDYNLTIYKNGRTYLIDDREQKNSMMQLLEGQKYVRNVNIPLNGVPRVASDQYISIRIAGIEVPSNILISVRLDDTSLSYLENSSRYYSINNSKKFTQDIQNFISINL</sequence>
<evidence type="ECO:0000313" key="3">
    <source>
        <dbReference type="Proteomes" id="UP000289856"/>
    </source>
</evidence>
<gene>
    <name evidence="2" type="ORF">KCTCHS21_34480</name>
</gene>
<keyword evidence="3" id="KW-1185">Reference proteome</keyword>
<name>A0A3T1D7M2_9BACL</name>
<feature type="transmembrane region" description="Helical" evidence="1">
    <location>
        <begin position="6"/>
        <end position="28"/>
    </location>
</feature>
<keyword evidence="1" id="KW-1133">Transmembrane helix</keyword>
<feature type="transmembrane region" description="Helical" evidence="1">
    <location>
        <begin position="35"/>
        <end position="56"/>
    </location>
</feature>
<dbReference type="AlphaFoldDB" id="A0A3T1D7M2"/>
<dbReference type="Proteomes" id="UP000289856">
    <property type="component" value="Chromosome"/>
</dbReference>
<protein>
    <submittedName>
        <fullName evidence="2">Uncharacterized protein</fullName>
    </submittedName>
</protein>
<evidence type="ECO:0000313" key="2">
    <source>
        <dbReference type="EMBL" id="BBI34049.1"/>
    </source>
</evidence>
<reference evidence="2 3" key="1">
    <citation type="submission" date="2019-01" db="EMBL/GenBank/DDBJ databases">
        <title>Complete genome sequence of Cohnella hallensis HS21 isolated from Korean fir (Abies koreana) rhizospheric soil.</title>
        <authorList>
            <person name="Jiang L."/>
            <person name="Kang S.W."/>
            <person name="Kim S."/>
            <person name="Jung J."/>
            <person name="Kim C.Y."/>
            <person name="Kim D.H."/>
            <person name="Kim S.W."/>
            <person name="Lee J."/>
        </authorList>
    </citation>
    <scope>NUCLEOTIDE SEQUENCE [LARGE SCALE GENOMIC DNA]</scope>
    <source>
        <strain evidence="2 3">HS21</strain>
    </source>
</reference>
<organism evidence="2 3">
    <name type="scientific">Cohnella abietis</name>
    <dbReference type="NCBI Taxonomy" id="2507935"/>
    <lineage>
        <taxon>Bacteria</taxon>
        <taxon>Bacillati</taxon>
        <taxon>Bacillota</taxon>
        <taxon>Bacilli</taxon>
        <taxon>Bacillales</taxon>
        <taxon>Paenibacillaceae</taxon>
        <taxon>Cohnella</taxon>
    </lineage>
</organism>
<dbReference type="KEGG" id="cohn:KCTCHS21_34480"/>